<evidence type="ECO:0000256" key="5">
    <source>
        <dbReference type="SAM" id="MobiDB-lite"/>
    </source>
</evidence>
<evidence type="ECO:0000256" key="2">
    <source>
        <dbReference type="ARBA" id="ARBA00022902"/>
    </source>
</evidence>
<accession>A0A9P1MVU4</accession>
<dbReference type="InterPro" id="IPR011598">
    <property type="entry name" value="bHLH_dom"/>
</dbReference>
<keyword evidence="4" id="KW-0539">Nucleus</keyword>
<proteinExistence type="predicted"/>
<sequence>MANHPKKNQLKRNERERKRVHQVNDGFDLLRTRLRPAAAANKKLSKADTLREAVNYIKHLQELLSQSQDLSYASTSTNNFFHVKQEFDAYFPPQFGTTAPDSSQFNAHQSSQQQQYTSPSSSSNNSTYSPPPTQIYYSPNHTQTSYYHQNSP</sequence>
<dbReference type="GO" id="GO:0000981">
    <property type="term" value="F:DNA-binding transcription factor activity, RNA polymerase II-specific"/>
    <property type="evidence" value="ECO:0007669"/>
    <property type="project" value="TreeGrafter"/>
</dbReference>
<name>A0A9P1MVU4_9PELO</name>
<organism evidence="7 8">
    <name type="scientific">Caenorhabditis angaria</name>
    <dbReference type="NCBI Taxonomy" id="860376"/>
    <lineage>
        <taxon>Eukaryota</taxon>
        <taxon>Metazoa</taxon>
        <taxon>Ecdysozoa</taxon>
        <taxon>Nematoda</taxon>
        <taxon>Chromadorea</taxon>
        <taxon>Rhabditida</taxon>
        <taxon>Rhabditina</taxon>
        <taxon>Rhabditomorpha</taxon>
        <taxon>Rhabditoidea</taxon>
        <taxon>Rhabditidae</taxon>
        <taxon>Peloderinae</taxon>
        <taxon>Caenorhabditis</taxon>
    </lineage>
</organism>
<dbReference type="Proteomes" id="UP001152747">
    <property type="component" value="Unassembled WGS sequence"/>
</dbReference>
<dbReference type="GO" id="GO:0000977">
    <property type="term" value="F:RNA polymerase II transcription regulatory region sequence-specific DNA binding"/>
    <property type="evidence" value="ECO:0007669"/>
    <property type="project" value="TreeGrafter"/>
</dbReference>
<protein>
    <recommendedName>
        <fullName evidence="6">BHLH domain-containing protein</fullName>
    </recommendedName>
</protein>
<dbReference type="Pfam" id="PF00010">
    <property type="entry name" value="HLH"/>
    <property type="match status" value="1"/>
</dbReference>
<dbReference type="PANTHER" id="PTHR23349:SF108">
    <property type="entry name" value="BHLH DOMAIN-CONTAINING PROTEIN"/>
    <property type="match status" value="1"/>
</dbReference>
<dbReference type="GO" id="GO:0046983">
    <property type="term" value="F:protein dimerization activity"/>
    <property type="evidence" value="ECO:0007669"/>
    <property type="project" value="InterPro"/>
</dbReference>
<dbReference type="GO" id="GO:0040008">
    <property type="term" value="P:regulation of growth"/>
    <property type="evidence" value="ECO:0007669"/>
    <property type="project" value="UniProtKB-ARBA"/>
</dbReference>
<dbReference type="SUPFAM" id="SSF47459">
    <property type="entry name" value="HLH, helix-loop-helix DNA-binding domain"/>
    <property type="match status" value="1"/>
</dbReference>
<comment type="caution">
    <text evidence="7">The sequence shown here is derived from an EMBL/GenBank/DDBJ whole genome shotgun (WGS) entry which is preliminary data.</text>
</comment>
<evidence type="ECO:0000256" key="4">
    <source>
        <dbReference type="ARBA" id="ARBA00023242"/>
    </source>
</evidence>
<dbReference type="SMART" id="SM00353">
    <property type="entry name" value="HLH"/>
    <property type="match status" value="1"/>
</dbReference>
<dbReference type="GO" id="GO:0005634">
    <property type="term" value="C:nucleus"/>
    <property type="evidence" value="ECO:0007669"/>
    <property type="project" value="UniProtKB-SubCell"/>
</dbReference>
<keyword evidence="3" id="KW-0238">DNA-binding</keyword>
<feature type="domain" description="BHLH" evidence="6">
    <location>
        <begin position="7"/>
        <end position="60"/>
    </location>
</feature>
<feature type="compositionally biased region" description="Polar residues" evidence="5">
    <location>
        <begin position="95"/>
        <end position="108"/>
    </location>
</feature>
<feature type="compositionally biased region" description="Polar residues" evidence="5">
    <location>
        <begin position="135"/>
        <end position="152"/>
    </location>
</feature>
<dbReference type="Gene3D" id="4.10.280.10">
    <property type="entry name" value="Helix-loop-helix DNA-binding domain"/>
    <property type="match status" value="1"/>
</dbReference>
<dbReference type="GO" id="GO:0048699">
    <property type="term" value="P:generation of neurons"/>
    <property type="evidence" value="ECO:0007669"/>
    <property type="project" value="UniProtKB-ARBA"/>
</dbReference>
<dbReference type="OrthoDB" id="10048995at2759"/>
<comment type="subcellular location">
    <subcellularLocation>
        <location evidence="1">Nucleus</location>
    </subcellularLocation>
</comment>
<evidence type="ECO:0000256" key="1">
    <source>
        <dbReference type="ARBA" id="ARBA00004123"/>
    </source>
</evidence>
<keyword evidence="2" id="KW-0524">Neurogenesis</keyword>
<dbReference type="FunFam" id="4.10.280.10:FF:000029">
    <property type="entry name" value="Achaete-scute family bHLH transcription factor 1"/>
    <property type="match status" value="1"/>
</dbReference>
<evidence type="ECO:0000313" key="8">
    <source>
        <dbReference type="Proteomes" id="UP001152747"/>
    </source>
</evidence>
<dbReference type="PROSITE" id="PS50888">
    <property type="entry name" value="BHLH"/>
    <property type="match status" value="1"/>
</dbReference>
<dbReference type="InterPro" id="IPR036638">
    <property type="entry name" value="HLH_DNA-bd_sf"/>
</dbReference>
<dbReference type="AlphaFoldDB" id="A0A9P1MVU4"/>
<evidence type="ECO:0000256" key="3">
    <source>
        <dbReference type="ARBA" id="ARBA00023125"/>
    </source>
</evidence>
<reference evidence="7" key="1">
    <citation type="submission" date="2022-11" db="EMBL/GenBank/DDBJ databases">
        <authorList>
            <person name="Kikuchi T."/>
        </authorList>
    </citation>
    <scope>NUCLEOTIDE SEQUENCE</scope>
    <source>
        <strain evidence="7">PS1010</strain>
    </source>
</reference>
<keyword evidence="8" id="KW-1185">Reference proteome</keyword>
<dbReference type="InterPro" id="IPR050283">
    <property type="entry name" value="E-box_TF_Regulators"/>
</dbReference>
<evidence type="ECO:0000259" key="6">
    <source>
        <dbReference type="PROSITE" id="PS50888"/>
    </source>
</evidence>
<feature type="region of interest" description="Disordered" evidence="5">
    <location>
        <begin position="92"/>
        <end position="152"/>
    </location>
</feature>
<dbReference type="CDD" id="cd11418">
    <property type="entry name" value="bHLH_TS_ASCL"/>
    <property type="match status" value="1"/>
</dbReference>
<feature type="compositionally biased region" description="Low complexity" evidence="5">
    <location>
        <begin position="109"/>
        <end position="128"/>
    </location>
</feature>
<dbReference type="EMBL" id="CANHGI010000002">
    <property type="protein sequence ID" value="CAI5440663.1"/>
    <property type="molecule type" value="Genomic_DNA"/>
</dbReference>
<evidence type="ECO:0000313" key="7">
    <source>
        <dbReference type="EMBL" id="CAI5440663.1"/>
    </source>
</evidence>
<dbReference type="PANTHER" id="PTHR23349">
    <property type="entry name" value="BASIC HELIX-LOOP-HELIX TRANSCRIPTION FACTOR, TWIST"/>
    <property type="match status" value="1"/>
</dbReference>
<gene>
    <name evidence="7" type="ORF">CAMP_LOCUS3300</name>
</gene>